<reference evidence="2" key="2">
    <citation type="submission" date="2025-08" db="UniProtKB">
        <authorList>
            <consortium name="RefSeq"/>
        </authorList>
    </citation>
    <scope>IDENTIFICATION</scope>
    <source>
        <tissue evidence="2">Leaf</tissue>
    </source>
</reference>
<keyword evidence="1" id="KW-1185">Reference proteome</keyword>
<organism evidence="1 2">
    <name type="scientific">Nicotiana sylvestris</name>
    <name type="common">Wood tobacco</name>
    <name type="synonym">South American tobacco</name>
    <dbReference type="NCBI Taxonomy" id="4096"/>
    <lineage>
        <taxon>Eukaryota</taxon>
        <taxon>Viridiplantae</taxon>
        <taxon>Streptophyta</taxon>
        <taxon>Embryophyta</taxon>
        <taxon>Tracheophyta</taxon>
        <taxon>Spermatophyta</taxon>
        <taxon>Magnoliopsida</taxon>
        <taxon>eudicotyledons</taxon>
        <taxon>Gunneridae</taxon>
        <taxon>Pentapetalae</taxon>
        <taxon>asterids</taxon>
        <taxon>lamiids</taxon>
        <taxon>Solanales</taxon>
        <taxon>Solanaceae</taxon>
        <taxon>Nicotianoideae</taxon>
        <taxon>Nicotianeae</taxon>
        <taxon>Nicotiana</taxon>
    </lineage>
</organism>
<evidence type="ECO:0000313" key="2">
    <source>
        <dbReference type="RefSeq" id="XP_009786028.1"/>
    </source>
</evidence>
<dbReference type="GeneID" id="104234193"/>
<dbReference type="AlphaFoldDB" id="A0A1U7X5A6"/>
<sequence>MVDKQISVRLPGNKIPRILRWTKFSNIAATSEAVELIKLSEKRDYEMEEQGDSALHRHNLLFIPENSGVVKNKPDQAILWEIQRLRTAIAKVQSDLDAFKTKVAGDFVSIKEFFTQSINKVLDEIRTSESRQSEKVNVSISPMHTVIRPSSNDRHHHSRYDNACFPDHNEEEVEYAIVNDIIKQQDYYTISLTKHPLSVQ</sequence>
<name>A0A1U7X5A6_NICSY</name>
<reference evidence="1" key="1">
    <citation type="journal article" date="2013" name="Genome Biol.">
        <title>Reference genomes and transcriptomes of Nicotiana sylvestris and Nicotiana tomentosiformis.</title>
        <authorList>
            <person name="Sierro N."/>
            <person name="Battey J.N."/>
            <person name="Ouadi S."/>
            <person name="Bovet L."/>
            <person name="Goepfert S."/>
            <person name="Bakaher N."/>
            <person name="Peitsch M.C."/>
            <person name="Ivanov N.V."/>
        </authorList>
    </citation>
    <scope>NUCLEOTIDE SEQUENCE [LARGE SCALE GENOMIC DNA]</scope>
</reference>
<protein>
    <submittedName>
        <fullName evidence="2">Uncharacterized protein LOC104234193</fullName>
    </submittedName>
</protein>
<evidence type="ECO:0000313" key="1">
    <source>
        <dbReference type="Proteomes" id="UP000189701"/>
    </source>
</evidence>
<accession>A0A1U7X5A6</accession>
<proteinExistence type="predicted"/>
<dbReference type="RefSeq" id="XP_070006120.1">
    <property type="nucleotide sequence ID" value="XM_070150019.1"/>
</dbReference>
<dbReference type="Proteomes" id="UP000189701">
    <property type="component" value="Unplaced"/>
</dbReference>
<dbReference type="RefSeq" id="XP_009786028.1">
    <property type="nucleotide sequence ID" value="XM_009787726.1"/>
</dbReference>
<gene>
    <name evidence="2" type="primary">LOC104234193</name>
</gene>
<dbReference type="KEGG" id="nsy:104234193"/>